<reference evidence="2 3" key="1">
    <citation type="submission" date="2018-01" db="EMBL/GenBank/DDBJ databases">
        <title>Genomic Encyclopedia of Archaeal and Bacterial Type Strains, Phase II (KMG-II): from individual species to whole genera.</title>
        <authorList>
            <person name="Goeker M."/>
        </authorList>
    </citation>
    <scope>NUCLEOTIDE SEQUENCE [LARGE SCALE GENOMIC DNA]</scope>
    <source>
        <strain evidence="2 3">DSM 17023</strain>
    </source>
</reference>
<evidence type="ECO:0000313" key="2">
    <source>
        <dbReference type="EMBL" id="POF28991.1"/>
    </source>
</evidence>
<dbReference type="EMBL" id="PPCN01000011">
    <property type="protein sequence ID" value="POF28991.1"/>
    <property type="molecule type" value="Genomic_DNA"/>
</dbReference>
<sequence length="307" mass="33939">MITALQTAGSASGSVPPRTRFTWKSPDGLTLAGYEWLPARSGADATTVAMPVLCLPGLSRNIRDFNDIAEFLQLRGHHVIALDYRGRGMSEWDPDWRNYDLTIEGKDIDAAIAQLGLQRFAVLGTSRGGLHALAMAGRYPADRMAAVIFNDVGPHIEMRAIHRIAATLGHRMTHASLEDAAGSLQRRLGNQFPAFLPADWLKFAGQLASDEGGRVVMDYDPALAHQLASLDDAAPVADLWHLYEKLSDRPVLILHGEHSDLLSEETCRRMLDVHPNAQLKTIREQGHTPVLWERETQEDIARFLKGL</sequence>
<protein>
    <submittedName>
        <fullName evidence="2">Pimeloyl-ACP methyl ester carboxylesterase</fullName>
    </submittedName>
</protein>
<gene>
    <name evidence="2" type="ORF">CLV41_111243</name>
</gene>
<dbReference type="Gene3D" id="3.40.50.1820">
    <property type="entry name" value="alpha/beta hydrolase"/>
    <property type="match status" value="1"/>
</dbReference>
<dbReference type="AlphaFoldDB" id="A0A2S3UMT3"/>
<dbReference type="OrthoDB" id="9791366at2"/>
<evidence type="ECO:0000259" key="1">
    <source>
        <dbReference type="Pfam" id="PF00561"/>
    </source>
</evidence>
<dbReference type="Proteomes" id="UP000236959">
    <property type="component" value="Unassembled WGS sequence"/>
</dbReference>
<organism evidence="2 3">
    <name type="scientific">Roseibium marinum</name>
    <dbReference type="NCBI Taxonomy" id="281252"/>
    <lineage>
        <taxon>Bacteria</taxon>
        <taxon>Pseudomonadati</taxon>
        <taxon>Pseudomonadota</taxon>
        <taxon>Alphaproteobacteria</taxon>
        <taxon>Hyphomicrobiales</taxon>
        <taxon>Stappiaceae</taxon>
        <taxon>Roseibium</taxon>
    </lineage>
</organism>
<dbReference type="PANTHER" id="PTHR43194">
    <property type="entry name" value="HYDROLASE ALPHA/BETA FOLD FAMILY"/>
    <property type="match status" value="1"/>
</dbReference>
<dbReference type="InterPro" id="IPR000073">
    <property type="entry name" value="AB_hydrolase_1"/>
</dbReference>
<feature type="domain" description="AB hydrolase-1" evidence="1">
    <location>
        <begin position="51"/>
        <end position="293"/>
    </location>
</feature>
<accession>A0A2S3UMT3</accession>
<dbReference type="Pfam" id="PF00561">
    <property type="entry name" value="Abhydrolase_1"/>
    <property type="match status" value="1"/>
</dbReference>
<proteinExistence type="predicted"/>
<dbReference type="PANTHER" id="PTHR43194:SF2">
    <property type="entry name" value="PEROXISOMAL MEMBRANE PROTEIN LPX1"/>
    <property type="match status" value="1"/>
</dbReference>
<name>A0A2S3UMT3_9HYPH</name>
<dbReference type="InterPro" id="IPR029058">
    <property type="entry name" value="AB_hydrolase_fold"/>
</dbReference>
<keyword evidence="3" id="KW-1185">Reference proteome</keyword>
<evidence type="ECO:0000313" key="3">
    <source>
        <dbReference type="Proteomes" id="UP000236959"/>
    </source>
</evidence>
<dbReference type="SUPFAM" id="SSF53474">
    <property type="entry name" value="alpha/beta-Hydrolases"/>
    <property type="match status" value="1"/>
</dbReference>
<dbReference type="InterPro" id="IPR050228">
    <property type="entry name" value="Carboxylesterase_BioH"/>
</dbReference>
<comment type="caution">
    <text evidence="2">The sequence shown here is derived from an EMBL/GenBank/DDBJ whole genome shotgun (WGS) entry which is preliminary data.</text>
</comment>